<protein>
    <submittedName>
        <fullName evidence="5">Uncharacterized protein</fullName>
    </submittedName>
</protein>
<keyword evidence="6" id="KW-1185">Reference proteome</keyword>
<dbReference type="Pfam" id="PF26079">
    <property type="entry name" value="Baseplate_J_C"/>
    <property type="match status" value="1"/>
</dbReference>
<dbReference type="EMBL" id="AQOB01000004">
    <property type="protein sequence ID" value="EOQ38323.1"/>
    <property type="molecule type" value="Genomic_DNA"/>
</dbReference>
<comment type="similarity">
    <text evidence="1">Belongs to the Mu gp47/PBSX XkdT family.</text>
</comment>
<dbReference type="PANTHER" id="PTHR37829:SF3">
    <property type="entry name" value="PROTEIN JAYE-RELATED"/>
    <property type="match status" value="1"/>
</dbReference>
<organism evidence="5 6">
    <name type="scientific">Butyricicoccus pullicaecorum 1.2</name>
    <dbReference type="NCBI Taxonomy" id="1203606"/>
    <lineage>
        <taxon>Bacteria</taxon>
        <taxon>Bacillati</taxon>
        <taxon>Bacillota</taxon>
        <taxon>Clostridia</taxon>
        <taxon>Eubacteriales</taxon>
        <taxon>Butyricicoccaceae</taxon>
        <taxon>Butyricicoccus</taxon>
    </lineage>
</organism>
<evidence type="ECO:0000313" key="6">
    <source>
        <dbReference type="Proteomes" id="UP000013981"/>
    </source>
</evidence>
<dbReference type="Pfam" id="PF26078">
    <property type="entry name" value="Baseplate_J_M"/>
    <property type="match status" value="1"/>
</dbReference>
<name>R8W0F2_9FIRM</name>
<comment type="caution">
    <text evidence="5">The sequence shown here is derived from an EMBL/GenBank/DDBJ whole genome shotgun (WGS) entry which is preliminary data.</text>
</comment>
<gene>
    <name evidence="5" type="ORF">HMPREF1526_01353</name>
</gene>
<dbReference type="InterPro" id="IPR052399">
    <property type="entry name" value="Phage_Baseplate_Assmbl_Protein"/>
</dbReference>
<dbReference type="HOGENOM" id="CLU_039609_0_0_9"/>
<feature type="domain" description="Baseplate J-like central" evidence="3">
    <location>
        <begin position="180"/>
        <end position="258"/>
    </location>
</feature>
<dbReference type="RefSeq" id="WP_016147522.1">
    <property type="nucleotide sequence ID" value="NZ_KB976103.1"/>
</dbReference>
<dbReference type="AlphaFoldDB" id="R8W0F2"/>
<dbReference type="InterPro" id="IPR058530">
    <property type="entry name" value="Baseplate_J-like_C"/>
</dbReference>
<proteinExistence type="inferred from homology"/>
<feature type="domain" description="Baseplate protein J-like barrel" evidence="2">
    <location>
        <begin position="83"/>
        <end position="159"/>
    </location>
</feature>
<evidence type="ECO:0000259" key="4">
    <source>
        <dbReference type="Pfam" id="PF26079"/>
    </source>
</evidence>
<sequence length="356" mass="37366">MSVDTLHKQMLDDIPNNYQKTVGFPTYDLTRAFAIGAADLEDAIQQEARKLDVDNLVGDELTRFCRQYRNIIRRAATYAQGVLTVTGSGTVPTGVLFATEGGVQFVATDTVKIVGSGSVPVQAVLPGPAGNVPQGTVTQIPVTIQGIVSVTNPDDMTGGYDEEDDDTLRARYYLDIQQPSTSANRADYRKWALEIAGVGAVKTFPLAQGNWTVDVVIVNDKHQPADEELVAAVQAHIDPGSTGLGDGRTAIGAHCYVSSATAQTITVTATLTLAAPDTLEAVKAAATDALTAYLYALPFADKQTAVVSYARIGALLLDIPGVIDYTGLLLGGGTANIQIGDRAVAVLGEVTLDVAG</sequence>
<dbReference type="eggNOG" id="COG3299">
    <property type="taxonomic scope" value="Bacteria"/>
</dbReference>
<feature type="domain" description="Baseplate J-like C-terminal" evidence="4">
    <location>
        <begin position="265"/>
        <end position="352"/>
    </location>
</feature>
<reference evidence="5 6" key="1">
    <citation type="submission" date="2013-01" db="EMBL/GenBank/DDBJ databases">
        <title>The Genome Sequence of Butyricicoccus pullicaecorum 1.2.</title>
        <authorList>
            <consortium name="The Broad Institute Genome Sequencing Platform"/>
            <person name="Earl A."/>
            <person name="Ward D."/>
            <person name="Feldgarden M."/>
            <person name="Gevers D."/>
            <person name="Van Immerseel F."/>
            <person name="Eeckhaut V."/>
            <person name="Walker B."/>
            <person name="Young S.K."/>
            <person name="Zeng Q."/>
            <person name="Gargeya S."/>
            <person name="Fitzgerald M."/>
            <person name="Haas B."/>
            <person name="Abouelleil A."/>
            <person name="Alvarado L."/>
            <person name="Arachchi H.M."/>
            <person name="Berlin A.M."/>
            <person name="Chapman S.B."/>
            <person name="Dewar J."/>
            <person name="Goldberg J."/>
            <person name="Griggs A."/>
            <person name="Gujja S."/>
            <person name="Hansen M."/>
            <person name="Howarth C."/>
            <person name="Imamovic A."/>
            <person name="Larimer J."/>
            <person name="McCowan C."/>
            <person name="Murphy C."/>
            <person name="Neiman D."/>
            <person name="Pearson M."/>
            <person name="Priest M."/>
            <person name="Roberts A."/>
            <person name="Saif S."/>
            <person name="Shea T."/>
            <person name="Sisk P."/>
            <person name="Sykes S."/>
            <person name="Wortman J."/>
            <person name="Nusbaum C."/>
            <person name="Birren B."/>
        </authorList>
    </citation>
    <scope>NUCLEOTIDE SEQUENCE [LARGE SCALE GENOMIC DNA]</scope>
    <source>
        <strain evidence="5 6">1.2</strain>
    </source>
</reference>
<evidence type="ECO:0000259" key="2">
    <source>
        <dbReference type="Pfam" id="PF04865"/>
    </source>
</evidence>
<dbReference type="InterPro" id="IPR006949">
    <property type="entry name" value="Barrel_Baseplate_J-like"/>
</dbReference>
<dbReference type="PATRIC" id="fig|1203606.4.peg.1316"/>
<evidence type="ECO:0000256" key="1">
    <source>
        <dbReference type="ARBA" id="ARBA00038087"/>
    </source>
</evidence>
<dbReference type="PANTHER" id="PTHR37829">
    <property type="entry name" value="PHAGE-LIKE ELEMENT PBSX PROTEIN XKDT"/>
    <property type="match status" value="1"/>
</dbReference>
<evidence type="ECO:0000313" key="5">
    <source>
        <dbReference type="EMBL" id="EOQ38323.1"/>
    </source>
</evidence>
<dbReference type="Pfam" id="PF04865">
    <property type="entry name" value="Baseplate_J"/>
    <property type="match status" value="1"/>
</dbReference>
<dbReference type="Proteomes" id="UP000013981">
    <property type="component" value="Unassembled WGS sequence"/>
</dbReference>
<accession>R8W0F2</accession>
<dbReference type="OrthoDB" id="2554267at2"/>
<dbReference type="InterPro" id="IPR058531">
    <property type="entry name" value="Baseplate_J_M"/>
</dbReference>
<evidence type="ECO:0000259" key="3">
    <source>
        <dbReference type="Pfam" id="PF26078"/>
    </source>
</evidence>